<reference evidence="2" key="1">
    <citation type="submission" date="2021-07" db="EMBL/GenBank/DDBJ databases">
        <title>Characterization of violacein-producing bacteria and related species.</title>
        <authorList>
            <person name="Wilson H.S."/>
            <person name="De Leon M.E."/>
        </authorList>
    </citation>
    <scope>NUCLEOTIDE SEQUENCE</scope>
    <source>
        <strain evidence="2">HSC-15S17</strain>
    </source>
</reference>
<dbReference type="CDD" id="cd11036">
    <property type="entry name" value="AknT-like"/>
    <property type="match status" value="1"/>
</dbReference>
<dbReference type="AlphaFoldDB" id="A0AA41HCX0"/>
<dbReference type="PROSITE" id="PS00086">
    <property type="entry name" value="CYTOCHROME_P450"/>
    <property type="match status" value="1"/>
</dbReference>
<dbReference type="PANTHER" id="PTHR46696">
    <property type="entry name" value="P450, PUTATIVE (EUROFUNG)-RELATED"/>
    <property type="match status" value="1"/>
</dbReference>
<dbReference type="Proteomes" id="UP001155901">
    <property type="component" value="Unassembled WGS sequence"/>
</dbReference>
<dbReference type="InterPro" id="IPR017972">
    <property type="entry name" value="Cyt_P450_CS"/>
</dbReference>
<protein>
    <submittedName>
        <fullName evidence="2">Cytochrome P450</fullName>
    </submittedName>
</protein>
<dbReference type="GO" id="GO:0005506">
    <property type="term" value="F:iron ion binding"/>
    <property type="evidence" value="ECO:0007669"/>
    <property type="project" value="InterPro"/>
</dbReference>
<accession>A0AA41HCX0</accession>
<evidence type="ECO:0000313" key="3">
    <source>
        <dbReference type="EMBL" id="MCP2011471.1"/>
    </source>
</evidence>
<comment type="caution">
    <text evidence="2">The sequence shown here is derived from an EMBL/GenBank/DDBJ whole genome shotgun (WGS) entry which is preliminary data.</text>
</comment>
<organism evidence="2 4">
    <name type="scientific">Duganella violaceipulchra</name>
    <dbReference type="NCBI Taxonomy" id="2849652"/>
    <lineage>
        <taxon>Bacteria</taxon>
        <taxon>Pseudomonadati</taxon>
        <taxon>Pseudomonadota</taxon>
        <taxon>Betaproteobacteria</taxon>
        <taxon>Burkholderiales</taxon>
        <taxon>Oxalobacteraceae</taxon>
        <taxon>Telluria group</taxon>
        <taxon>Duganella</taxon>
    </lineage>
</organism>
<evidence type="ECO:0000256" key="1">
    <source>
        <dbReference type="ARBA" id="ARBA00010617"/>
    </source>
</evidence>
<comment type="similarity">
    <text evidence="1">Belongs to the cytochrome P450 family.</text>
</comment>
<proteinExistence type="inferred from homology"/>
<dbReference type="GO" id="GO:0016705">
    <property type="term" value="F:oxidoreductase activity, acting on paired donors, with incorporation or reduction of molecular oxygen"/>
    <property type="evidence" value="ECO:0007669"/>
    <property type="project" value="InterPro"/>
</dbReference>
<name>A0AA41HCX0_9BURK</name>
<dbReference type="Proteomes" id="UP001162889">
    <property type="component" value="Unassembled WGS sequence"/>
</dbReference>
<sequence length="378" mass="39761">MNPTYPQHALAAVTHDHPYPYYDALAALQGLRFDAGLGLWIAASAADVMAVMRHPDCRVRPLAEPVPAAIAGGAAGQVFGALVRMNDGERHAAPKLALQRALAGVSVQVAQQRAELIGRRLWRDDGLATWVFEVPVSAMASLLGFADSQLPAVAAWMGEFVACLSPYSDASQIERAHAAALALLGSFKDLLRGAASSAAPDSLLSLVIAEAQAVGWSESHGLLANLVGLLSQTYEATAGLVGNSVLALARQPADERSGVEDAAVLVRMVSRLDPPIQNTRRFVARDCEIGGVPLLVGQTILLVLAAAGRDPRGEGREFGFGHGAHACPGQALALALATGAMRALMSALDVQAESTLLRTLSWTYRRSPNARMPVFAQT</sequence>
<evidence type="ECO:0000313" key="2">
    <source>
        <dbReference type="EMBL" id="MBV6322324.1"/>
    </source>
</evidence>
<dbReference type="EMBL" id="JALJZU010000011">
    <property type="protein sequence ID" value="MCP2011471.1"/>
    <property type="molecule type" value="Genomic_DNA"/>
</dbReference>
<evidence type="ECO:0000313" key="4">
    <source>
        <dbReference type="Proteomes" id="UP001155901"/>
    </source>
</evidence>
<dbReference type="RefSeq" id="WP_217943087.1">
    <property type="nucleotide sequence ID" value="NZ_JAHTGR010000007.1"/>
</dbReference>
<keyword evidence="5" id="KW-1185">Reference proteome</keyword>
<reference evidence="3" key="2">
    <citation type="submission" date="2022-03" db="EMBL/GenBank/DDBJ databases">
        <title>Genome Encyclopedia of Bacteria and Archaea VI: Functional Genomics of Type Strains.</title>
        <authorList>
            <person name="Whitman W."/>
        </authorList>
    </citation>
    <scope>NUCLEOTIDE SEQUENCE</scope>
    <source>
        <strain evidence="3">HSC-15S17</strain>
    </source>
</reference>
<gene>
    <name evidence="2" type="ORF">KVP70_15355</name>
    <name evidence="3" type="ORF">L1274_005220</name>
</gene>
<dbReference type="PANTHER" id="PTHR46696:SF1">
    <property type="entry name" value="CYTOCHROME P450 YJIB-RELATED"/>
    <property type="match status" value="1"/>
</dbReference>
<dbReference type="EMBL" id="JAHTGR010000007">
    <property type="protein sequence ID" value="MBV6322324.1"/>
    <property type="molecule type" value="Genomic_DNA"/>
</dbReference>
<evidence type="ECO:0000313" key="5">
    <source>
        <dbReference type="Proteomes" id="UP001162889"/>
    </source>
</evidence>